<reference evidence="2" key="1">
    <citation type="submission" date="2021-02" db="EMBL/GenBank/DDBJ databases">
        <authorList>
            <person name="Nowell W R."/>
        </authorList>
    </citation>
    <scope>NUCLEOTIDE SEQUENCE</scope>
    <source>
        <strain evidence="2">Ploen Becks lab</strain>
    </source>
</reference>
<feature type="compositionally biased region" description="Pro residues" evidence="1">
    <location>
        <begin position="200"/>
        <end position="221"/>
    </location>
</feature>
<sequence>MYYGIFNENSAAENFYNSIINQKNDTVNNLISLNNIELKEAYSDTENHSSKYVPLDYEMVSKSCVKDKNLSSFNCSINQNENTLPNSSSDFSFRPYYKKKSNRNYNKKNLQSQVIQRRGYRERKQPDSFDRKSPNLSLTLEQNTVENSLDNRINRNLQSSSKPHTQTSPVVHPNTLPFQIASPLIHVPPVEHPSTQTPPLILPHPQPPPVKHPHNQPPPVIRPHTQQPPVRRTQNQQLFNQNSQPDYRHNPEIEINATNQNLNFNYSELTIARLANRIDLFISECRRGTNQNVWNNLFF</sequence>
<feature type="region of interest" description="Disordered" evidence="1">
    <location>
        <begin position="188"/>
        <end position="227"/>
    </location>
</feature>
<feature type="compositionally biased region" description="Basic and acidic residues" evidence="1">
    <location>
        <begin position="122"/>
        <end position="133"/>
    </location>
</feature>
<name>A0A813WIU9_9BILA</name>
<dbReference type="AlphaFoldDB" id="A0A813WIU9"/>
<dbReference type="Proteomes" id="UP000663879">
    <property type="component" value="Unassembled WGS sequence"/>
</dbReference>
<feature type="compositionally biased region" description="Polar residues" evidence="1">
    <location>
        <begin position="134"/>
        <end position="149"/>
    </location>
</feature>
<keyword evidence="3" id="KW-1185">Reference proteome</keyword>
<dbReference type="EMBL" id="CAJNOC010001344">
    <property type="protein sequence ID" value="CAF0856546.1"/>
    <property type="molecule type" value="Genomic_DNA"/>
</dbReference>
<organism evidence="2 3">
    <name type="scientific">Brachionus calyciflorus</name>
    <dbReference type="NCBI Taxonomy" id="104777"/>
    <lineage>
        <taxon>Eukaryota</taxon>
        <taxon>Metazoa</taxon>
        <taxon>Spiralia</taxon>
        <taxon>Gnathifera</taxon>
        <taxon>Rotifera</taxon>
        <taxon>Eurotatoria</taxon>
        <taxon>Monogononta</taxon>
        <taxon>Pseudotrocha</taxon>
        <taxon>Ploima</taxon>
        <taxon>Brachionidae</taxon>
        <taxon>Brachionus</taxon>
    </lineage>
</organism>
<feature type="region of interest" description="Disordered" evidence="1">
    <location>
        <begin position="79"/>
        <end position="149"/>
    </location>
</feature>
<proteinExistence type="predicted"/>
<feature type="compositionally biased region" description="Basic residues" evidence="1">
    <location>
        <begin position="96"/>
        <end position="106"/>
    </location>
</feature>
<feature type="compositionally biased region" description="Polar residues" evidence="1">
    <location>
        <begin position="79"/>
        <end position="91"/>
    </location>
</feature>
<comment type="caution">
    <text evidence="2">The sequence shown here is derived from an EMBL/GenBank/DDBJ whole genome shotgun (WGS) entry which is preliminary data.</text>
</comment>
<gene>
    <name evidence="2" type="ORF">OXX778_LOCUS9223</name>
</gene>
<feature type="region of interest" description="Disordered" evidence="1">
    <location>
        <begin position="155"/>
        <end position="174"/>
    </location>
</feature>
<protein>
    <submittedName>
        <fullName evidence="2">Uncharacterized protein</fullName>
    </submittedName>
</protein>
<accession>A0A813WIU9</accession>
<feature type="compositionally biased region" description="Polar residues" evidence="1">
    <location>
        <begin position="155"/>
        <end position="169"/>
    </location>
</feature>
<evidence type="ECO:0000313" key="3">
    <source>
        <dbReference type="Proteomes" id="UP000663879"/>
    </source>
</evidence>
<evidence type="ECO:0000313" key="2">
    <source>
        <dbReference type="EMBL" id="CAF0856546.1"/>
    </source>
</evidence>
<evidence type="ECO:0000256" key="1">
    <source>
        <dbReference type="SAM" id="MobiDB-lite"/>
    </source>
</evidence>